<gene>
    <name evidence="1" type="ORF">ACEG43_41530</name>
</gene>
<proteinExistence type="predicted"/>
<sequence length="191" mass="20118">MLTCGRTLSHAWEQARDTGPPADPHLADCPYCRDAVEGLAALDTATQALREQKKPSTQNLIARVMDSVRDEVRLGSMLPLNDPTRTLQIAEHTAATVLRRAADAIPGVIAASCRLTRANQGTGVSVSITLTVGLDRPLPETADLVRRSVVDAAEHALGLGVTAVDVTVIDVHHAPVSPNRADTRSGPGGTP</sequence>
<comment type="caution">
    <text evidence="1">The sequence shown here is derived from an EMBL/GenBank/DDBJ whole genome shotgun (WGS) entry which is preliminary data.</text>
</comment>
<organism evidence="1 2">
    <name type="scientific">Streptomyces aureus</name>
    <dbReference type="NCBI Taxonomy" id="193461"/>
    <lineage>
        <taxon>Bacteria</taxon>
        <taxon>Bacillati</taxon>
        <taxon>Actinomycetota</taxon>
        <taxon>Actinomycetes</taxon>
        <taxon>Kitasatosporales</taxon>
        <taxon>Streptomycetaceae</taxon>
        <taxon>Streptomyces</taxon>
    </lineage>
</organism>
<dbReference type="EMBL" id="JBGOSP010000040">
    <property type="protein sequence ID" value="MFA3842579.1"/>
    <property type="molecule type" value="Genomic_DNA"/>
</dbReference>
<dbReference type="RefSeq" id="WP_372566511.1">
    <property type="nucleotide sequence ID" value="NZ_JBGOSP010000040.1"/>
</dbReference>
<accession>A0ABV4SZC0</accession>
<protein>
    <submittedName>
        <fullName evidence="1">Asp23/Gls24 family envelope stress response protein</fullName>
    </submittedName>
</protein>
<keyword evidence="2" id="KW-1185">Reference proteome</keyword>
<evidence type="ECO:0000313" key="2">
    <source>
        <dbReference type="Proteomes" id="UP001571476"/>
    </source>
</evidence>
<dbReference type="Proteomes" id="UP001571476">
    <property type="component" value="Unassembled WGS sequence"/>
</dbReference>
<reference evidence="1 2" key="1">
    <citation type="submission" date="2024-08" db="EMBL/GenBank/DDBJ databases">
        <title>Genome sequence of Streptomyces aureus CACIA-1.46HGO.</title>
        <authorList>
            <person name="Evangelista-Martinez Z."/>
        </authorList>
    </citation>
    <scope>NUCLEOTIDE SEQUENCE [LARGE SCALE GENOMIC DNA]</scope>
    <source>
        <strain evidence="1 2">CACIA-1.46HGO</strain>
    </source>
</reference>
<evidence type="ECO:0000313" key="1">
    <source>
        <dbReference type="EMBL" id="MFA3842579.1"/>
    </source>
</evidence>
<name>A0ABV4SZC0_9ACTN</name>